<accession>A0AAV3NMQ0</accession>
<dbReference type="InterPro" id="IPR002528">
    <property type="entry name" value="MATE_fam"/>
</dbReference>
<keyword evidence="8" id="KW-1185">Reference proteome</keyword>
<sequence length="493" mass="54285">MSQNNVESKEEIGAETKEKWWSKMIDHKEAKYQSLFSLPIILITVSYYAIPLVSVMFAGHLGELELAAATLAQSWATVTGQSLMVGLSGALETLCGQGYGAKQYRMLGIYLQANCIISLFFSFIVSIIWFFSEQILNVLLHQDPEISRLAGVYLKFLIPVIFAYSLLHNILRFLQMQSIILPLIVCSIVPLAIHIGVAYTLVHFTSLGIKGAPIAVCISMYISVAMLGIYILRAKRFEHTWKGFTFESFHHIVSNMKLALPSAGMMCLEYWAFEILVILAGLMPNSKIATPVIAMSVNTEAIAFMGAYALSAAASTRVSNELGGGDSTKAKHAMVVTLKLTILLAILVDLALGFGHPTWAGLFTKSSAVKEKFGSIIPVLLVSIALDYFQGVLSGVARGVGWQSWVVWINLATYYLVGMPIACLLGFKLKLHEKGLWIGMTCGLACQGVGLLFLTFLTKWTRADFTSEHKDDIEEVEVQQPRQIKSILRSPLP</sequence>
<dbReference type="InterPro" id="IPR045069">
    <property type="entry name" value="MATE_euk"/>
</dbReference>
<proteinExistence type="inferred from homology"/>
<feature type="transmembrane region" description="Helical" evidence="6">
    <location>
        <begin position="78"/>
        <end position="95"/>
    </location>
</feature>
<feature type="transmembrane region" description="Helical" evidence="6">
    <location>
        <begin position="373"/>
        <end position="393"/>
    </location>
</feature>
<feature type="transmembrane region" description="Helical" evidence="6">
    <location>
        <begin position="150"/>
        <end position="167"/>
    </location>
</feature>
<comment type="similarity">
    <text evidence="2 6">Belongs to the multi antimicrobial extrusion (MATE) (TC 2.A.66.1) family.</text>
</comment>
<name>A0AAV3NMQ0_LITER</name>
<dbReference type="GO" id="GO:1990961">
    <property type="term" value="P:xenobiotic detoxification by transmembrane export across the plasma membrane"/>
    <property type="evidence" value="ECO:0007669"/>
    <property type="project" value="InterPro"/>
</dbReference>
<feature type="transmembrane region" description="Helical" evidence="6">
    <location>
        <begin position="288"/>
        <end position="311"/>
    </location>
</feature>
<evidence type="ECO:0000256" key="2">
    <source>
        <dbReference type="ARBA" id="ARBA00010199"/>
    </source>
</evidence>
<dbReference type="GO" id="GO:0015297">
    <property type="term" value="F:antiporter activity"/>
    <property type="evidence" value="ECO:0007669"/>
    <property type="project" value="InterPro"/>
</dbReference>
<dbReference type="AlphaFoldDB" id="A0AAV3NMQ0"/>
<dbReference type="EMBL" id="BAABME010000183">
    <property type="protein sequence ID" value="GAA0140449.1"/>
    <property type="molecule type" value="Genomic_DNA"/>
</dbReference>
<feature type="transmembrane region" description="Helical" evidence="6">
    <location>
        <begin position="179"/>
        <end position="199"/>
    </location>
</feature>
<organism evidence="7 8">
    <name type="scientific">Lithospermum erythrorhizon</name>
    <name type="common">Purple gromwell</name>
    <name type="synonym">Lithospermum officinale var. erythrorhizon</name>
    <dbReference type="NCBI Taxonomy" id="34254"/>
    <lineage>
        <taxon>Eukaryota</taxon>
        <taxon>Viridiplantae</taxon>
        <taxon>Streptophyta</taxon>
        <taxon>Embryophyta</taxon>
        <taxon>Tracheophyta</taxon>
        <taxon>Spermatophyta</taxon>
        <taxon>Magnoliopsida</taxon>
        <taxon>eudicotyledons</taxon>
        <taxon>Gunneridae</taxon>
        <taxon>Pentapetalae</taxon>
        <taxon>asterids</taxon>
        <taxon>lamiids</taxon>
        <taxon>Boraginales</taxon>
        <taxon>Boraginaceae</taxon>
        <taxon>Boraginoideae</taxon>
        <taxon>Lithospermeae</taxon>
        <taxon>Lithospermum</taxon>
    </lineage>
</organism>
<dbReference type="Pfam" id="PF01554">
    <property type="entry name" value="MatE"/>
    <property type="match status" value="2"/>
</dbReference>
<feature type="transmembrane region" description="Helical" evidence="6">
    <location>
        <begin position="107"/>
        <end position="130"/>
    </location>
</feature>
<feature type="transmembrane region" description="Helical" evidence="6">
    <location>
        <begin position="211"/>
        <end position="232"/>
    </location>
</feature>
<reference evidence="7 8" key="1">
    <citation type="submission" date="2024-01" db="EMBL/GenBank/DDBJ databases">
        <title>The complete chloroplast genome sequence of Lithospermum erythrorhizon: insights into the phylogenetic relationship among Boraginaceae species and the maternal lineages of purple gromwells.</title>
        <authorList>
            <person name="Okada T."/>
            <person name="Watanabe K."/>
        </authorList>
    </citation>
    <scope>NUCLEOTIDE SEQUENCE [LARGE SCALE GENOMIC DNA]</scope>
</reference>
<feature type="transmembrane region" description="Helical" evidence="6">
    <location>
        <begin position="332"/>
        <end position="353"/>
    </location>
</feature>
<dbReference type="GO" id="GO:0042910">
    <property type="term" value="F:xenobiotic transmembrane transporter activity"/>
    <property type="evidence" value="ECO:0007669"/>
    <property type="project" value="InterPro"/>
</dbReference>
<comment type="caution">
    <text evidence="7">The sequence shown here is derived from an EMBL/GenBank/DDBJ whole genome shotgun (WGS) entry which is preliminary data.</text>
</comment>
<feature type="transmembrane region" description="Helical" evidence="6">
    <location>
        <begin position="258"/>
        <end position="282"/>
    </location>
</feature>
<evidence type="ECO:0000313" key="7">
    <source>
        <dbReference type="EMBL" id="GAA0140449.1"/>
    </source>
</evidence>
<evidence type="ECO:0000256" key="4">
    <source>
        <dbReference type="ARBA" id="ARBA00022989"/>
    </source>
</evidence>
<keyword evidence="3 6" id="KW-0812">Transmembrane</keyword>
<dbReference type="GO" id="GO:0016020">
    <property type="term" value="C:membrane"/>
    <property type="evidence" value="ECO:0007669"/>
    <property type="project" value="UniProtKB-SubCell"/>
</dbReference>
<dbReference type="Proteomes" id="UP001454036">
    <property type="component" value="Unassembled WGS sequence"/>
</dbReference>
<dbReference type="CDD" id="cd13132">
    <property type="entry name" value="MATE_eukaryotic"/>
    <property type="match status" value="1"/>
</dbReference>
<evidence type="ECO:0000313" key="8">
    <source>
        <dbReference type="Proteomes" id="UP001454036"/>
    </source>
</evidence>
<feature type="transmembrane region" description="Helical" evidence="6">
    <location>
        <begin position="405"/>
        <end position="429"/>
    </location>
</feature>
<dbReference type="PANTHER" id="PTHR11206">
    <property type="entry name" value="MULTIDRUG RESISTANCE PROTEIN"/>
    <property type="match status" value="1"/>
</dbReference>
<evidence type="ECO:0000256" key="3">
    <source>
        <dbReference type="ARBA" id="ARBA00022692"/>
    </source>
</evidence>
<comment type="subcellular location">
    <subcellularLocation>
        <location evidence="1">Membrane</location>
        <topology evidence="1">Multi-pass membrane protein</topology>
    </subcellularLocation>
</comment>
<evidence type="ECO:0000256" key="5">
    <source>
        <dbReference type="ARBA" id="ARBA00023136"/>
    </source>
</evidence>
<dbReference type="NCBIfam" id="TIGR00797">
    <property type="entry name" value="matE"/>
    <property type="match status" value="1"/>
</dbReference>
<protein>
    <recommendedName>
        <fullName evidence="6">Protein DETOXIFICATION</fullName>
    </recommendedName>
    <alternativeName>
        <fullName evidence="6">Multidrug and toxic compound extrusion protein</fullName>
    </alternativeName>
</protein>
<evidence type="ECO:0000256" key="6">
    <source>
        <dbReference type="RuleBase" id="RU004914"/>
    </source>
</evidence>
<feature type="transmembrane region" description="Helical" evidence="6">
    <location>
        <begin position="435"/>
        <end position="457"/>
    </location>
</feature>
<keyword evidence="5 6" id="KW-0472">Membrane</keyword>
<keyword evidence="4 6" id="KW-1133">Transmembrane helix</keyword>
<evidence type="ECO:0000256" key="1">
    <source>
        <dbReference type="ARBA" id="ARBA00004141"/>
    </source>
</evidence>
<gene>
    <name evidence="7" type="ORF">LIER_01797</name>
</gene>
<feature type="transmembrane region" description="Helical" evidence="6">
    <location>
        <begin position="35"/>
        <end position="58"/>
    </location>
</feature>